<dbReference type="HOGENOM" id="CLU_358536_0_0_11"/>
<feature type="region of interest" description="Disordered" evidence="1">
    <location>
        <begin position="484"/>
        <end position="515"/>
    </location>
</feature>
<protein>
    <submittedName>
        <fullName evidence="2">Uncharacterized protein</fullName>
    </submittedName>
</protein>
<dbReference type="InterPro" id="IPR036890">
    <property type="entry name" value="HATPase_C_sf"/>
</dbReference>
<dbReference type="SUPFAM" id="SSF55874">
    <property type="entry name" value="ATPase domain of HSP90 chaperone/DNA topoisomerase II/histidine kinase"/>
    <property type="match status" value="1"/>
</dbReference>
<accession>C7Q8S1</accession>
<dbReference type="Pfam" id="PF13589">
    <property type="entry name" value="HATPase_c_3"/>
    <property type="match status" value="1"/>
</dbReference>
<evidence type="ECO:0000313" key="3">
    <source>
        <dbReference type="Proteomes" id="UP000000851"/>
    </source>
</evidence>
<dbReference type="AlphaFoldDB" id="C7Q8S1"/>
<dbReference type="Gene3D" id="3.30.565.10">
    <property type="entry name" value="Histidine kinase-like ATPase, C-terminal domain"/>
    <property type="match status" value="1"/>
</dbReference>
<dbReference type="OrthoDB" id="7784447at2"/>
<keyword evidence="3" id="KW-1185">Reference proteome</keyword>
<dbReference type="STRING" id="479433.Caci_1413"/>
<dbReference type="Proteomes" id="UP000000851">
    <property type="component" value="Chromosome"/>
</dbReference>
<sequence>MRIPPSPRILKMLGEIQFDEWQCVAELIDNSFDDFTEIVRSGQPWAGGMKVSVALPSAGGRVSDSTVVIRDTGQGMSLARLERAVRAGWSSNDRFDKLGLFGMGFNVATARLGRKTRVLTTRVGDPEWIGVEIDLDKIGEDFEALDLVEPKADPNEHGTRIEISKLNPVRAEWLRKNQANLRTTLGKLYSWILEHRGYELWVQGTRVLPRRHCRWGDDRFVLYGNGSSQERVPAFIPIDQTFDPGEVCLDCGNWQAPNKGICDQCGSGQLSLRQRRIHGWLGVQRHLDKREFGIDFLRNGRKILQWDKRLFDWQNPNDPLGVIDVEYPIELVHQGGRLVGEIHLDHVPVTYQKDAFDYGDRSWKAAMDFLRGAGPLQPEKAKKAGYPENASPLGLLYKGYRRNAAGTRCLIPGDGTGPIHEQTRLWAQKFHNGVEEYQNDERWWEAVANHDERVKEAKLGKTRAVSPERPDEAAVIEALGDLTSAAPPVGDAPAVTPSSTPASSPKSPAETARERLDRYQAQSTIIPELTRDFGLPRLGDLRVETRRVVGTTVTDDAGHDTPLLLVQGAGGTATAYVDASHDAFGRLGVDPAELLLTEIAMSLRVRANSDLPISHLITELRRVCMPDTALDVDTLTGQAREVLNEIRWMMVKQVDSDPARAFQYLTAEEVTATENEMIANGILTAGHLGANAEFLLYAPPLYLVRLFESWPEAFLDGTVFVGPYEAVSSQSSRALSVARVAGYLNDIATLLSFRSNPGSTRLQRTRLSLRLLLDETASGE</sequence>
<reference evidence="2 3" key="1">
    <citation type="journal article" date="2009" name="Stand. Genomic Sci.">
        <title>Complete genome sequence of Catenulispora acidiphila type strain (ID 139908).</title>
        <authorList>
            <person name="Copeland A."/>
            <person name="Lapidus A."/>
            <person name="Glavina Del Rio T."/>
            <person name="Nolan M."/>
            <person name="Lucas S."/>
            <person name="Chen F."/>
            <person name="Tice H."/>
            <person name="Cheng J.F."/>
            <person name="Bruce D."/>
            <person name="Goodwin L."/>
            <person name="Pitluck S."/>
            <person name="Mikhailova N."/>
            <person name="Pati A."/>
            <person name="Ivanova N."/>
            <person name="Mavromatis K."/>
            <person name="Chen A."/>
            <person name="Palaniappan K."/>
            <person name="Chain P."/>
            <person name="Land M."/>
            <person name="Hauser L."/>
            <person name="Chang Y.J."/>
            <person name="Jeffries C.D."/>
            <person name="Chertkov O."/>
            <person name="Brettin T."/>
            <person name="Detter J.C."/>
            <person name="Han C."/>
            <person name="Ali Z."/>
            <person name="Tindall B.J."/>
            <person name="Goker M."/>
            <person name="Bristow J."/>
            <person name="Eisen J.A."/>
            <person name="Markowitz V."/>
            <person name="Hugenholtz P."/>
            <person name="Kyrpides N.C."/>
            <person name="Klenk H.P."/>
        </authorList>
    </citation>
    <scope>NUCLEOTIDE SEQUENCE [LARGE SCALE GENOMIC DNA]</scope>
    <source>
        <strain evidence="3">DSM 44928 / JCM 14897 / NBRC 102108 / NRRL B-24433 / ID139908</strain>
    </source>
</reference>
<organism evidence="2 3">
    <name type="scientific">Catenulispora acidiphila (strain DSM 44928 / JCM 14897 / NBRC 102108 / NRRL B-24433 / ID139908)</name>
    <dbReference type="NCBI Taxonomy" id="479433"/>
    <lineage>
        <taxon>Bacteria</taxon>
        <taxon>Bacillati</taxon>
        <taxon>Actinomycetota</taxon>
        <taxon>Actinomycetes</taxon>
        <taxon>Catenulisporales</taxon>
        <taxon>Catenulisporaceae</taxon>
        <taxon>Catenulispora</taxon>
    </lineage>
</organism>
<feature type="compositionally biased region" description="Low complexity" evidence="1">
    <location>
        <begin position="492"/>
        <end position="510"/>
    </location>
</feature>
<evidence type="ECO:0000256" key="1">
    <source>
        <dbReference type="SAM" id="MobiDB-lite"/>
    </source>
</evidence>
<dbReference type="InParanoid" id="C7Q8S1"/>
<gene>
    <name evidence="2" type="ordered locus">Caci_1413</name>
</gene>
<evidence type="ECO:0000313" key="2">
    <source>
        <dbReference type="EMBL" id="ACU70336.1"/>
    </source>
</evidence>
<dbReference type="EMBL" id="CP001700">
    <property type="protein sequence ID" value="ACU70336.1"/>
    <property type="molecule type" value="Genomic_DNA"/>
</dbReference>
<name>C7Q8S1_CATAD</name>
<proteinExistence type="predicted"/>
<dbReference type="eggNOG" id="COG0323">
    <property type="taxonomic scope" value="Bacteria"/>
</dbReference>
<dbReference type="RefSeq" id="WP_012785630.1">
    <property type="nucleotide sequence ID" value="NC_013131.1"/>
</dbReference>
<dbReference type="KEGG" id="cai:Caci_1413"/>